<evidence type="ECO:0000313" key="2">
    <source>
        <dbReference type="EMBL" id="TDP95127.1"/>
    </source>
</evidence>
<gene>
    <name evidence="2" type="ORF">EV186_105359</name>
</gene>
<dbReference type="SUPFAM" id="SSF54427">
    <property type="entry name" value="NTF2-like"/>
    <property type="match status" value="1"/>
</dbReference>
<dbReference type="OrthoDB" id="4945579at2"/>
<sequence length="110" mass="12304">MDNIEVVEAVFEAFRSDDPGRVEGLLADEFVFTSPQDDHIDKATFVRKCLPAAGQITNQRTVHLVEAAGGNVFIMYEYTATTGETHRNTECLTVRDGRIVETQVFFGGRY</sequence>
<name>A0A4R6S7B3_LABRH</name>
<dbReference type="InterPro" id="IPR037401">
    <property type="entry name" value="SnoaL-like"/>
</dbReference>
<dbReference type="GO" id="GO:0016853">
    <property type="term" value="F:isomerase activity"/>
    <property type="evidence" value="ECO:0007669"/>
    <property type="project" value="UniProtKB-KW"/>
</dbReference>
<keyword evidence="3" id="KW-1185">Reference proteome</keyword>
<proteinExistence type="predicted"/>
<evidence type="ECO:0000313" key="3">
    <source>
        <dbReference type="Proteomes" id="UP000295444"/>
    </source>
</evidence>
<accession>A0A4R6S7B3</accession>
<keyword evidence="2" id="KW-0413">Isomerase</keyword>
<protein>
    <submittedName>
        <fullName evidence="2">Ketosteroid isomerase-like protein</fullName>
    </submittedName>
</protein>
<dbReference type="Gene3D" id="3.10.450.50">
    <property type="match status" value="1"/>
</dbReference>
<dbReference type="AlphaFoldDB" id="A0A4R6S7B3"/>
<dbReference type="InterPro" id="IPR032710">
    <property type="entry name" value="NTF2-like_dom_sf"/>
</dbReference>
<evidence type="ECO:0000259" key="1">
    <source>
        <dbReference type="Pfam" id="PF12680"/>
    </source>
</evidence>
<comment type="caution">
    <text evidence="2">The sequence shown here is derived from an EMBL/GenBank/DDBJ whole genome shotgun (WGS) entry which is preliminary data.</text>
</comment>
<organism evidence="2 3">
    <name type="scientific">Labedaea rhizosphaerae</name>
    <dbReference type="NCBI Taxonomy" id="598644"/>
    <lineage>
        <taxon>Bacteria</taxon>
        <taxon>Bacillati</taxon>
        <taxon>Actinomycetota</taxon>
        <taxon>Actinomycetes</taxon>
        <taxon>Pseudonocardiales</taxon>
        <taxon>Pseudonocardiaceae</taxon>
        <taxon>Labedaea</taxon>
    </lineage>
</organism>
<dbReference type="EMBL" id="SNXZ01000005">
    <property type="protein sequence ID" value="TDP95127.1"/>
    <property type="molecule type" value="Genomic_DNA"/>
</dbReference>
<dbReference type="Proteomes" id="UP000295444">
    <property type="component" value="Unassembled WGS sequence"/>
</dbReference>
<dbReference type="RefSeq" id="WP_133852506.1">
    <property type="nucleotide sequence ID" value="NZ_SNXZ01000005.1"/>
</dbReference>
<reference evidence="2 3" key="1">
    <citation type="submission" date="2019-03" db="EMBL/GenBank/DDBJ databases">
        <title>Genomic Encyclopedia of Type Strains, Phase IV (KMG-IV): sequencing the most valuable type-strain genomes for metagenomic binning, comparative biology and taxonomic classification.</title>
        <authorList>
            <person name="Goeker M."/>
        </authorList>
    </citation>
    <scope>NUCLEOTIDE SEQUENCE [LARGE SCALE GENOMIC DNA]</scope>
    <source>
        <strain evidence="2 3">DSM 45361</strain>
    </source>
</reference>
<dbReference type="Pfam" id="PF12680">
    <property type="entry name" value="SnoaL_2"/>
    <property type="match status" value="1"/>
</dbReference>
<feature type="domain" description="SnoaL-like" evidence="1">
    <location>
        <begin position="7"/>
        <end position="101"/>
    </location>
</feature>